<dbReference type="RefSeq" id="WP_146532286.1">
    <property type="nucleotide sequence ID" value="NZ_SJPX01000001.1"/>
</dbReference>
<evidence type="ECO:0000313" key="2">
    <source>
        <dbReference type="EMBL" id="TWU57369.1"/>
    </source>
</evidence>
<dbReference type="EMBL" id="SJPX01000001">
    <property type="protein sequence ID" value="TWU57369.1"/>
    <property type="molecule type" value="Genomic_DNA"/>
</dbReference>
<dbReference type="OrthoDB" id="267661at2"/>
<keyword evidence="1" id="KW-0472">Membrane</keyword>
<feature type="transmembrane region" description="Helical" evidence="1">
    <location>
        <begin position="409"/>
        <end position="432"/>
    </location>
</feature>
<evidence type="ECO:0008006" key="4">
    <source>
        <dbReference type="Google" id="ProtNLM"/>
    </source>
</evidence>
<keyword evidence="1" id="KW-1133">Transmembrane helix</keyword>
<keyword evidence="1" id="KW-0812">Transmembrane</keyword>
<protein>
    <recommendedName>
        <fullName evidence="4">DUF4350 domain-containing protein</fullName>
    </recommendedName>
</protein>
<feature type="transmembrane region" description="Helical" evidence="1">
    <location>
        <begin position="441"/>
        <end position="459"/>
    </location>
</feature>
<name>A0A5C6FCK2_9BACT</name>
<gene>
    <name evidence="2" type="ORF">Poly59_02760</name>
</gene>
<accession>A0A5C6FCK2</accession>
<keyword evidence="3" id="KW-1185">Reference proteome</keyword>
<dbReference type="AlphaFoldDB" id="A0A5C6FCK2"/>
<evidence type="ECO:0000256" key="1">
    <source>
        <dbReference type="SAM" id="Phobius"/>
    </source>
</evidence>
<proteinExistence type="predicted"/>
<sequence>MPNLPATLLRLARPRVSTKPSWRLPFAAFLVFTSLILGGRFSARAESDPSAISTEGSQVSVGIDGHYRVGRWVGIRTAVEMGVNAIETRDGDGVQVLYERSDSSAGQVTNQDSPSDQAGQASAFDWTYVIPGSEAAPLVLQGKPSESSGLPLATTRLPTIGVPSRGPAMIPLAMPWILVIGDPLGIDQIGVNRLLDRDASIAVTRPESATVMPNSMLGFDGIDMIVVGASGSDLLGKLKPAQSQAIVDWIAAGGKLFLTLGEQTKSLLAAAPWIGELLPIDSFATITIDPAGIETYTSSQSPLQPFDGVRLPKDRGDILIMGRTSRRISTPIAVSYAIGFGSAVVVAADLEASQFVTWPERLDLVSRLTGSTIRVDDRNKERAKLPTAYNDLAGQTRSMLDHFSIQRRFSFSVLALALMALIAVIGPLDYLLVNRVVGKPLLGWLTFPIAVIGLSWVLVSQSATTSQAESAKQVGSAGEDRDIRCNRIEIVDVDTINDVGRSYSVNYVYAHDASRFDVAVNASGTMRMIAPEIALSRTAPFGYPGESFGGVQISVEDSRLPAYDVVFRKQNSRISSVIEGLPLAPRSSKGFFGESKFTPTMGTKVELQRRSGSELLQGEFINPLPFDVLDAKLVFRNWAYLLPTRLRAGERIAAVEKLRQKNFRWLLSRQKALESSTETQAWDPTSSNTAVRVAEMLMFHQATGGTQYTNLENQPLGHLDLSDTLGDDRCILYGRLDSGLTSVNLTDNNASKEGGVFTPVGEELAMIRVIMPVTAKKR</sequence>
<reference evidence="2 3" key="1">
    <citation type="submission" date="2019-02" db="EMBL/GenBank/DDBJ databases">
        <title>Deep-cultivation of Planctomycetes and their phenomic and genomic characterization uncovers novel biology.</title>
        <authorList>
            <person name="Wiegand S."/>
            <person name="Jogler M."/>
            <person name="Boedeker C."/>
            <person name="Pinto D."/>
            <person name="Vollmers J."/>
            <person name="Rivas-Marin E."/>
            <person name="Kohn T."/>
            <person name="Peeters S.H."/>
            <person name="Heuer A."/>
            <person name="Rast P."/>
            <person name="Oberbeckmann S."/>
            <person name="Bunk B."/>
            <person name="Jeske O."/>
            <person name="Meyerdierks A."/>
            <person name="Storesund J.E."/>
            <person name="Kallscheuer N."/>
            <person name="Luecker S."/>
            <person name="Lage O.M."/>
            <person name="Pohl T."/>
            <person name="Merkel B.J."/>
            <person name="Hornburger P."/>
            <person name="Mueller R.-W."/>
            <person name="Bruemmer F."/>
            <person name="Labrenz M."/>
            <person name="Spormann A.M."/>
            <person name="Op Den Camp H."/>
            <person name="Overmann J."/>
            <person name="Amann R."/>
            <person name="Jetten M.S.M."/>
            <person name="Mascher T."/>
            <person name="Medema M.H."/>
            <person name="Devos D.P."/>
            <person name="Kaster A.-K."/>
            <person name="Ovreas L."/>
            <person name="Rohde M."/>
            <person name="Galperin M.Y."/>
            <person name="Jogler C."/>
        </authorList>
    </citation>
    <scope>NUCLEOTIDE SEQUENCE [LARGE SCALE GENOMIC DNA]</scope>
    <source>
        <strain evidence="2 3">Poly59</strain>
    </source>
</reference>
<evidence type="ECO:0000313" key="3">
    <source>
        <dbReference type="Proteomes" id="UP000317977"/>
    </source>
</evidence>
<comment type="caution">
    <text evidence="2">The sequence shown here is derived from an EMBL/GenBank/DDBJ whole genome shotgun (WGS) entry which is preliminary data.</text>
</comment>
<dbReference type="Proteomes" id="UP000317977">
    <property type="component" value="Unassembled WGS sequence"/>
</dbReference>
<organism evidence="2 3">
    <name type="scientific">Rubripirellula reticaptiva</name>
    <dbReference type="NCBI Taxonomy" id="2528013"/>
    <lineage>
        <taxon>Bacteria</taxon>
        <taxon>Pseudomonadati</taxon>
        <taxon>Planctomycetota</taxon>
        <taxon>Planctomycetia</taxon>
        <taxon>Pirellulales</taxon>
        <taxon>Pirellulaceae</taxon>
        <taxon>Rubripirellula</taxon>
    </lineage>
</organism>